<dbReference type="PANTHER" id="PTHR30408">
    <property type="entry name" value="TYPE-1 RESTRICTION ENZYME ECOKI SPECIFICITY PROTEIN"/>
    <property type="match status" value="1"/>
</dbReference>
<dbReference type="SUPFAM" id="SSF116734">
    <property type="entry name" value="DNA methylase specificity domain"/>
    <property type="match status" value="2"/>
</dbReference>
<evidence type="ECO:0000313" key="6">
    <source>
        <dbReference type="Proteomes" id="UP001185028"/>
    </source>
</evidence>
<dbReference type="GO" id="GO:0009035">
    <property type="term" value="F:type I site-specific deoxyribonuclease activity"/>
    <property type="evidence" value="ECO:0007669"/>
    <property type="project" value="UniProtKB-EC"/>
</dbReference>
<dbReference type="EC" id="3.1.21.3" evidence="5"/>
<comment type="caution">
    <text evidence="5">The sequence shown here is derived from an EMBL/GenBank/DDBJ whole genome shotgun (WGS) entry which is preliminary data.</text>
</comment>
<keyword evidence="6" id="KW-1185">Reference proteome</keyword>
<protein>
    <submittedName>
        <fullName evidence="5">Type I restriction enzyme S subunit</fullName>
        <ecNumber evidence="5">3.1.21.3</ecNumber>
    </submittedName>
</protein>
<comment type="similarity">
    <text evidence="1">Belongs to the type-I restriction system S methylase family.</text>
</comment>
<accession>A0ABU1IWT9</accession>
<proteinExistence type="inferred from homology"/>
<feature type="domain" description="Type I restriction modification DNA specificity" evidence="4">
    <location>
        <begin position="15"/>
        <end position="168"/>
    </location>
</feature>
<dbReference type="PANTHER" id="PTHR30408:SF12">
    <property type="entry name" value="TYPE I RESTRICTION ENZYME MJAVIII SPECIFICITY SUBUNIT"/>
    <property type="match status" value="1"/>
</dbReference>
<evidence type="ECO:0000256" key="1">
    <source>
        <dbReference type="ARBA" id="ARBA00010923"/>
    </source>
</evidence>
<sequence>MSFDYDKSKNIDFVQWSECTIGEQITLQRGFDITKKKIRVGAYPVISSSGITGFHKEFKVEGPGVIIGRKGTLGTVFYVDKNYWPHDTSLWVKDFKGNDPKFVYYFLKTLDMKQYNVGSANPTLNRNHVHPLKVKWPIFTLQRKISDILGVLDEQIELNNAINKNLEQIAQALFKRWFIDFEFPNENGEPYKSSGGEFEESELGFIPKGWIVSNIYEVAEISMGQSPKSEFYNNIGDGLPFHQGVTNYGIRFPKNNQFSSQLLRVAKKGSVLISVRAPVGRLNIANCDMVIGRGLGAINSKTENNSYLFYSLKTIFAREDQYGSGTIFNSVTKKELENIKIVYPIARVINQYEKVAKFIDKQIFNLSNEIDSLVNLRDTLLPKLMSGELRVPVEKDTEVTIQP</sequence>
<name>A0ABU1IWT9_9BACL</name>
<keyword evidence="2" id="KW-0680">Restriction system</keyword>
<dbReference type="CDD" id="cd17495">
    <property type="entry name" value="RMtype1_S_Cep9333ORF4827P-TRD2-CR2_like"/>
    <property type="match status" value="1"/>
</dbReference>
<feature type="domain" description="Type I restriction modification DNA specificity" evidence="4">
    <location>
        <begin position="207"/>
        <end position="347"/>
    </location>
</feature>
<keyword evidence="3" id="KW-0238">DNA-binding</keyword>
<evidence type="ECO:0000313" key="5">
    <source>
        <dbReference type="EMBL" id="MDR6242678.1"/>
    </source>
</evidence>
<dbReference type="InterPro" id="IPR000055">
    <property type="entry name" value="Restrct_endonuc_typeI_TRD"/>
</dbReference>
<reference evidence="5 6" key="1">
    <citation type="submission" date="2023-07" db="EMBL/GenBank/DDBJ databases">
        <title>Genomic Encyclopedia of Type Strains, Phase IV (KMG-IV): sequencing the most valuable type-strain genomes for metagenomic binning, comparative biology and taxonomic classification.</title>
        <authorList>
            <person name="Goeker M."/>
        </authorList>
    </citation>
    <scope>NUCLEOTIDE SEQUENCE [LARGE SCALE GENOMIC DNA]</scope>
    <source>
        <strain evidence="5 6">DSM 22170</strain>
    </source>
</reference>
<evidence type="ECO:0000256" key="3">
    <source>
        <dbReference type="ARBA" id="ARBA00023125"/>
    </source>
</evidence>
<dbReference type="EMBL" id="JAVDQH010000002">
    <property type="protein sequence ID" value="MDR6242678.1"/>
    <property type="molecule type" value="Genomic_DNA"/>
</dbReference>
<evidence type="ECO:0000256" key="2">
    <source>
        <dbReference type="ARBA" id="ARBA00022747"/>
    </source>
</evidence>
<dbReference type="Proteomes" id="UP001185028">
    <property type="component" value="Unassembled WGS sequence"/>
</dbReference>
<dbReference type="CDD" id="cd17267">
    <property type="entry name" value="RMtype1_S_EcoAO83I-TRD1-CR1_like"/>
    <property type="match status" value="1"/>
</dbReference>
<keyword evidence="5" id="KW-0378">Hydrolase</keyword>
<evidence type="ECO:0000259" key="4">
    <source>
        <dbReference type="Pfam" id="PF01420"/>
    </source>
</evidence>
<dbReference type="InterPro" id="IPR044946">
    <property type="entry name" value="Restrct_endonuc_typeI_TRD_sf"/>
</dbReference>
<dbReference type="InterPro" id="IPR052021">
    <property type="entry name" value="Type-I_RS_S_subunit"/>
</dbReference>
<dbReference type="Pfam" id="PF01420">
    <property type="entry name" value="Methylase_S"/>
    <property type="match status" value="2"/>
</dbReference>
<dbReference type="RefSeq" id="WP_188774186.1">
    <property type="nucleotide sequence ID" value="NZ_BMMB01000002.1"/>
</dbReference>
<gene>
    <name evidence="5" type="ORF">JOC58_000562</name>
</gene>
<organism evidence="5 6">
    <name type="scientific">Paenibacillus hunanensis</name>
    <dbReference type="NCBI Taxonomy" id="539262"/>
    <lineage>
        <taxon>Bacteria</taxon>
        <taxon>Bacillati</taxon>
        <taxon>Bacillota</taxon>
        <taxon>Bacilli</taxon>
        <taxon>Bacillales</taxon>
        <taxon>Paenibacillaceae</taxon>
        <taxon>Paenibacillus</taxon>
    </lineage>
</organism>
<dbReference type="Gene3D" id="3.90.220.20">
    <property type="entry name" value="DNA methylase specificity domains"/>
    <property type="match status" value="2"/>
</dbReference>